<keyword evidence="4 10" id="KW-0808">Transferase</keyword>
<sequence length="491" mass="55211">MEWKPDKSLQVPIYIQISDYFEARIRNGEYPSGSSLPSERVLAAQLGVNRSTIVSAYDQLNSLGIVNRIKGFGTVVSPTPTGEGHMKRVPDWEEYVKGGFLRLNDPITRQIHKIVGSDKPYINFAIGELSADLFPVTLLQEAHNRLEISQYLGYEHIQGNYKLRESIANHLRTHRNIVSSASSVLVTSGAQQALQLIIQCLLKPGDAVAIEDPSYCYSLPIFHSAGLRTYRLPVEQEGIDPEQVESLYKQHRVKMVFVNPIYHNPTGTTLSYERRKRLLDISTKYGIAIVEDDPYSLTSYDQRSESTLKSLDQDGSVLYVSSLSKMISSGLRIGWIAGPQSVITRLTDAKQQLDFGHANIPQWIAAQLLASAELDNHLTKLKIGLRHKLELTMRTLRAELGDEVRFHEPAGGIHLWCELAREWDVQRLFNHAIQAGVVFTPGSTLGSQARYVRLTYSKVDDSSIVEGIRKFAAAYRESKQDRKVQLLTPHD</sequence>
<dbReference type="CDD" id="cd00609">
    <property type="entry name" value="AAT_like"/>
    <property type="match status" value="1"/>
</dbReference>
<protein>
    <submittedName>
        <fullName evidence="10">PLP-dependent aminotransferase family protein</fullName>
    </submittedName>
</protein>
<dbReference type="InterPro" id="IPR015422">
    <property type="entry name" value="PyrdxlP-dep_Trfase_small"/>
</dbReference>
<dbReference type="InterPro" id="IPR051446">
    <property type="entry name" value="HTH_trans_reg/aminotransferase"/>
</dbReference>
<dbReference type="InterPro" id="IPR036388">
    <property type="entry name" value="WH-like_DNA-bd_sf"/>
</dbReference>
<evidence type="ECO:0000256" key="5">
    <source>
        <dbReference type="ARBA" id="ARBA00022898"/>
    </source>
</evidence>
<comment type="cofactor">
    <cofactor evidence="1">
        <name>pyridoxal 5'-phosphate</name>
        <dbReference type="ChEBI" id="CHEBI:597326"/>
    </cofactor>
</comment>
<reference evidence="10 11" key="1">
    <citation type="submission" date="2020-04" db="EMBL/GenBank/DDBJ databases">
        <title>Genome sequencing of novel species.</title>
        <authorList>
            <person name="Heo J."/>
            <person name="Kim S.-J."/>
            <person name="Kim J.-S."/>
            <person name="Hong S.-B."/>
            <person name="Kwon S.-W."/>
        </authorList>
    </citation>
    <scope>NUCLEOTIDE SEQUENCE [LARGE SCALE GENOMIC DNA]</scope>
    <source>
        <strain evidence="10 11">MFER-1</strain>
    </source>
</reference>
<evidence type="ECO:0000256" key="1">
    <source>
        <dbReference type="ARBA" id="ARBA00001933"/>
    </source>
</evidence>
<dbReference type="SUPFAM" id="SSF53383">
    <property type="entry name" value="PLP-dependent transferases"/>
    <property type="match status" value="1"/>
</dbReference>
<keyword evidence="7" id="KW-0238">DNA-binding</keyword>
<organism evidence="10 11">
    <name type="scientific">Cohnella herbarum</name>
    <dbReference type="NCBI Taxonomy" id="2728023"/>
    <lineage>
        <taxon>Bacteria</taxon>
        <taxon>Bacillati</taxon>
        <taxon>Bacillota</taxon>
        <taxon>Bacilli</taxon>
        <taxon>Bacillales</taxon>
        <taxon>Paenibacillaceae</taxon>
        <taxon>Cohnella</taxon>
    </lineage>
</organism>
<keyword evidence="3 10" id="KW-0032">Aminotransferase</keyword>
<keyword evidence="11" id="KW-1185">Reference proteome</keyword>
<evidence type="ECO:0000256" key="3">
    <source>
        <dbReference type="ARBA" id="ARBA00022576"/>
    </source>
</evidence>
<dbReference type="Gene3D" id="3.90.1150.10">
    <property type="entry name" value="Aspartate Aminotransferase, domain 1"/>
    <property type="match status" value="1"/>
</dbReference>
<dbReference type="GO" id="GO:0030170">
    <property type="term" value="F:pyridoxal phosphate binding"/>
    <property type="evidence" value="ECO:0007669"/>
    <property type="project" value="InterPro"/>
</dbReference>
<keyword evidence="8" id="KW-0804">Transcription</keyword>
<evidence type="ECO:0000313" key="10">
    <source>
        <dbReference type="EMBL" id="QJD83159.1"/>
    </source>
</evidence>
<dbReference type="InterPro" id="IPR036390">
    <property type="entry name" value="WH_DNA-bd_sf"/>
</dbReference>
<evidence type="ECO:0000256" key="4">
    <source>
        <dbReference type="ARBA" id="ARBA00022679"/>
    </source>
</evidence>
<dbReference type="PANTHER" id="PTHR46577">
    <property type="entry name" value="HTH-TYPE TRANSCRIPTIONAL REGULATORY PROTEIN GABR"/>
    <property type="match status" value="1"/>
</dbReference>
<dbReference type="EMBL" id="CP051680">
    <property type="protein sequence ID" value="QJD83159.1"/>
    <property type="molecule type" value="Genomic_DNA"/>
</dbReference>
<keyword evidence="6" id="KW-0805">Transcription regulation</keyword>
<evidence type="ECO:0000313" key="11">
    <source>
        <dbReference type="Proteomes" id="UP000502248"/>
    </source>
</evidence>
<dbReference type="FunFam" id="3.40.640.10:FF:000023">
    <property type="entry name" value="Transcriptional regulator, GntR family"/>
    <property type="match status" value="1"/>
</dbReference>
<dbReference type="InterPro" id="IPR015424">
    <property type="entry name" value="PyrdxlP-dep_Trfase"/>
</dbReference>
<dbReference type="Proteomes" id="UP000502248">
    <property type="component" value="Chromosome"/>
</dbReference>
<dbReference type="GO" id="GO:0003700">
    <property type="term" value="F:DNA-binding transcription factor activity"/>
    <property type="evidence" value="ECO:0007669"/>
    <property type="project" value="InterPro"/>
</dbReference>
<dbReference type="GO" id="GO:0008483">
    <property type="term" value="F:transaminase activity"/>
    <property type="evidence" value="ECO:0007669"/>
    <property type="project" value="UniProtKB-KW"/>
</dbReference>
<accession>A0A7Z2VHV3</accession>
<dbReference type="AlphaFoldDB" id="A0A7Z2VHV3"/>
<dbReference type="KEGG" id="cheb:HH215_08225"/>
<dbReference type="CDD" id="cd07377">
    <property type="entry name" value="WHTH_GntR"/>
    <property type="match status" value="1"/>
</dbReference>
<dbReference type="GO" id="GO:0003677">
    <property type="term" value="F:DNA binding"/>
    <property type="evidence" value="ECO:0007669"/>
    <property type="project" value="UniProtKB-KW"/>
</dbReference>
<dbReference type="RefSeq" id="WP_169279456.1">
    <property type="nucleotide sequence ID" value="NZ_CP051680.1"/>
</dbReference>
<comment type="similarity">
    <text evidence="2">In the C-terminal section; belongs to the class-I pyridoxal-phosphate-dependent aminotransferase family.</text>
</comment>
<dbReference type="PROSITE" id="PS50949">
    <property type="entry name" value="HTH_GNTR"/>
    <property type="match status" value="1"/>
</dbReference>
<dbReference type="PANTHER" id="PTHR46577:SF2">
    <property type="entry name" value="TRANSCRIPTIONAL REGULATORY PROTEIN"/>
    <property type="match status" value="1"/>
</dbReference>
<keyword evidence="5" id="KW-0663">Pyridoxal phosphate</keyword>
<dbReference type="Gene3D" id="1.10.10.10">
    <property type="entry name" value="Winged helix-like DNA-binding domain superfamily/Winged helix DNA-binding domain"/>
    <property type="match status" value="1"/>
</dbReference>
<gene>
    <name evidence="10" type="ORF">HH215_08225</name>
</gene>
<dbReference type="Pfam" id="PF00155">
    <property type="entry name" value="Aminotran_1_2"/>
    <property type="match status" value="1"/>
</dbReference>
<dbReference type="Gene3D" id="3.40.640.10">
    <property type="entry name" value="Type I PLP-dependent aspartate aminotransferase-like (Major domain)"/>
    <property type="match status" value="1"/>
</dbReference>
<proteinExistence type="inferred from homology"/>
<dbReference type="InterPro" id="IPR000524">
    <property type="entry name" value="Tscrpt_reg_HTH_GntR"/>
</dbReference>
<dbReference type="InterPro" id="IPR004839">
    <property type="entry name" value="Aminotransferase_I/II_large"/>
</dbReference>
<dbReference type="Pfam" id="PF00392">
    <property type="entry name" value="GntR"/>
    <property type="match status" value="1"/>
</dbReference>
<name>A0A7Z2VHV3_9BACL</name>
<dbReference type="SUPFAM" id="SSF46785">
    <property type="entry name" value="Winged helix' DNA-binding domain"/>
    <property type="match status" value="1"/>
</dbReference>
<evidence type="ECO:0000259" key="9">
    <source>
        <dbReference type="PROSITE" id="PS50949"/>
    </source>
</evidence>
<feature type="domain" description="HTH gntR-type" evidence="9">
    <location>
        <begin position="11"/>
        <end position="79"/>
    </location>
</feature>
<dbReference type="InterPro" id="IPR015421">
    <property type="entry name" value="PyrdxlP-dep_Trfase_major"/>
</dbReference>
<evidence type="ECO:0000256" key="2">
    <source>
        <dbReference type="ARBA" id="ARBA00005384"/>
    </source>
</evidence>
<evidence type="ECO:0000256" key="7">
    <source>
        <dbReference type="ARBA" id="ARBA00023125"/>
    </source>
</evidence>
<dbReference type="SMART" id="SM00345">
    <property type="entry name" value="HTH_GNTR"/>
    <property type="match status" value="1"/>
</dbReference>
<evidence type="ECO:0000256" key="8">
    <source>
        <dbReference type="ARBA" id="ARBA00023163"/>
    </source>
</evidence>
<evidence type="ECO:0000256" key="6">
    <source>
        <dbReference type="ARBA" id="ARBA00023015"/>
    </source>
</evidence>
<dbReference type="PRINTS" id="PR00035">
    <property type="entry name" value="HTHGNTR"/>
</dbReference>